<dbReference type="AlphaFoldDB" id="A0AAV3RHA4"/>
<dbReference type="Pfam" id="PF13966">
    <property type="entry name" value="zf-RVT"/>
    <property type="match status" value="1"/>
</dbReference>
<feature type="domain" description="Reverse transcriptase zinc-binding" evidence="1">
    <location>
        <begin position="1"/>
        <end position="51"/>
    </location>
</feature>
<comment type="caution">
    <text evidence="2">The sequence shown here is derived from an EMBL/GenBank/DDBJ whole genome shotgun (WGS) entry which is preliminary data.</text>
</comment>
<dbReference type="InterPro" id="IPR026960">
    <property type="entry name" value="RVT-Znf"/>
</dbReference>
<keyword evidence="3" id="KW-1185">Reference proteome</keyword>
<protein>
    <recommendedName>
        <fullName evidence="1">Reverse transcriptase zinc-binding domain-containing protein</fullName>
    </recommendedName>
</protein>
<name>A0AAV3RHA4_LITER</name>
<evidence type="ECO:0000313" key="2">
    <source>
        <dbReference type="EMBL" id="GAA0175774.1"/>
    </source>
</evidence>
<organism evidence="2 3">
    <name type="scientific">Lithospermum erythrorhizon</name>
    <name type="common">Purple gromwell</name>
    <name type="synonym">Lithospermum officinale var. erythrorhizon</name>
    <dbReference type="NCBI Taxonomy" id="34254"/>
    <lineage>
        <taxon>Eukaryota</taxon>
        <taxon>Viridiplantae</taxon>
        <taxon>Streptophyta</taxon>
        <taxon>Embryophyta</taxon>
        <taxon>Tracheophyta</taxon>
        <taxon>Spermatophyta</taxon>
        <taxon>Magnoliopsida</taxon>
        <taxon>eudicotyledons</taxon>
        <taxon>Gunneridae</taxon>
        <taxon>Pentapetalae</taxon>
        <taxon>asterids</taxon>
        <taxon>lamiids</taxon>
        <taxon>Boraginales</taxon>
        <taxon>Boraginaceae</taxon>
        <taxon>Boraginoideae</taxon>
        <taxon>Lithospermeae</taxon>
        <taxon>Lithospermum</taxon>
    </lineage>
</organism>
<proteinExistence type="predicted"/>
<gene>
    <name evidence="2" type="ORF">LIER_28886</name>
</gene>
<accession>A0AAV3RHA4</accession>
<evidence type="ECO:0000259" key="1">
    <source>
        <dbReference type="Pfam" id="PF13966"/>
    </source>
</evidence>
<dbReference type="Proteomes" id="UP001454036">
    <property type="component" value="Unassembled WGS sequence"/>
</dbReference>
<dbReference type="EMBL" id="BAABME010009774">
    <property type="protein sequence ID" value="GAA0175774.1"/>
    <property type="molecule type" value="Genomic_DNA"/>
</dbReference>
<reference evidence="2 3" key="1">
    <citation type="submission" date="2024-01" db="EMBL/GenBank/DDBJ databases">
        <title>The complete chloroplast genome sequence of Lithospermum erythrorhizon: insights into the phylogenetic relationship among Boraginaceae species and the maternal lineages of purple gromwells.</title>
        <authorList>
            <person name="Okada T."/>
            <person name="Watanabe K."/>
        </authorList>
    </citation>
    <scope>NUCLEOTIDE SEQUENCE [LARGE SCALE GENOMIC DNA]</scope>
</reference>
<sequence length="122" mass="14260">MSFLVCRLLKEWLSVDEMLIRRGIPLASRCVCYKQSETMHHVFFSNQVADQIRAYFAGLARIKHVKFSSGQQFIMAKYWTREQKLIDKLGAQVEVQKRKLPQLCCWEKPLQGKVKLKIKNGS</sequence>
<evidence type="ECO:0000313" key="3">
    <source>
        <dbReference type="Proteomes" id="UP001454036"/>
    </source>
</evidence>